<comment type="caution">
    <text evidence="8">The sequence shown here is derived from an EMBL/GenBank/DDBJ whole genome shotgun (WGS) entry which is preliminary data.</text>
</comment>
<dbReference type="Gene3D" id="3.40.50.300">
    <property type="entry name" value="P-loop containing nucleotide triphosphate hydrolases"/>
    <property type="match status" value="2"/>
</dbReference>
<gene>
    <name evidence="8" type="ORF">IAB71_01790</name>
</gene>
<organism evidence="8 9">
    <name type="scientific">Candidatus Scatomonas pullistercoris</name>
    <dbReference type="NCBI Taxonomy" id="2840920"/>
    <lineage>
        <taxon>Bacteria</taxon>
        <taxon>Bacillati</taxon>
        <taxon>Bacillota</taxon>
        <taxon>Clostridia</taxon>
        <taxon>Lachnospirales</taxon>
        <taxon>Lachnospiraceae</taxon>
        <taxon>Lachnospiraceae incertae sedis</taxon>
        <taxon>Candidatus Scatomonas</taxon>
    </lineage>
</organism>
<dbReference type="AlphaFoldDB" id="A0A9D1P131"/>
<dbReference type="InterPro" id="IPR051309">
    <property type="entry name" value="ABCF_ATPase"/>
</dbReference>
<dbReference type="InterPro" id="IPR027417">
    <property type="entry name" value="P-loop_NTPase"/>
</dbReference>
<name>A0A9D1P131_9FIRM</name>
<sequence length="603" mass="67996">MNLLTAEHITKAYSERVLLDDVSLGIQEGEKIGVIGVNGMGKSTLLRILAGAEEPDAGSVIRGRNVKVGYLPQTPVFGEEDTILSAVLSGGAQASPEEFAEESEARAMLTRLGLPEFGKPVRELSGGQKKRAALVRVLLNPADFLVLDEPTNHLDSEMSDWLEEYLNRFRGTLLMVTHDRYFLDRVAGRILEVDRGKVYSYPGSYHIYVERREERLDMARASERKRKSILKTELQWLLRGARARSTKQKAHIQRIEALQAVEAPTEQGTVEMSSLSSRLGRKTLELKHISKAYGGRTLIEDFSYIFLKGDRVGFVGRNGCGKTTLLRILTGHLEPDSGEVEAGQTVKIGYFSQENEYMDESMKAIDYVREIGEYIETPEGKVTASALMERFLFDGTMQWSRIEKLSGGEKRRLYLLRILMGAPNVLVLDEPTNDLDIQTLTILEDYLDSFQGIVAVVSHDRYFLDRTVRRIFAFEEGGRIRQYEGGWSDWQAARQEEAEEKPEAGKSAQKAGAAGKKREGRGHSQKLKFTYKEQREYETIDEEIADLEQKIAQLDASIAGAASQYTKLEGLMAEKEEAEKALDEKMERWVYLNDLAERIEAEK</sequence>
<dbReference type="PROSITE" id="PS00211">
    <property type="entry name" value="ABC_TRANSPORTER_1"/>
    <property type="match status" value="1"/>
</dbReference>
<dbReference type="GO" id="GO:0003677">
    <property type="term" value="F:DNA binding"/>
    <property type="evidence" value="ECO:0007669"/>
    <property type="project" value="InterPro"/>
</dbReference>
<evidence type="ECO:0000256" key="1">
    <source>
        <dbReference type="ARBA" id="ARBA00022737"/>
    </source>
</evidence>
<evidence type="ECO:0000313" key="8">
    <source>
        <dbReference type="EMBL" id="HIV24509.1"/>
    </source>
</evidence>
<feature type="coiled-coil region" evidence="4">
    <location>
        <begin position="530"/>
        <end position="588"/>
    </location>
</feature>
<accession>A0A9D1P131</accession>
<dbReference type="Gene3D" id="1.10.287.380">
    <property type="entry name" value="Valyl-tRNA synthetase, C-terminal domain"/>
    <property type="match status" value="1"/>
</dbReference>
<keyword evidence="3 8" id="KW-0067">ATP-binding</keyword>
<dbReference type="GO" id="GO:0005524">
    <property type="term" value="F:ATP binding"/>
    <property type="evidence" value="ECO:0007669"/>
    <property type="project" value="UniProtKB-KW"/>
</dbReference>
<dbReference type="FunFam" id="3.40.50.300:FF:000011">
    <property type="entry name" value="Putative ABC transporter ATP-binding component"/>
    <property type="match status" value="1"/>
</dbReference>
<evidence type="ECO:0000313" key="9">
    <source>
        <dbReference type="Proteomes" id="UP000824169"/>
    </source>
</evidence>
<feature type="region of interest" description="Disordered" evidence="5">
    <location>
        <begin position="492"/>
        <end position="525"/>
    </location>
</feature>
<dbReference type="InterPro" id="IPR017871">
    <property type="entry name" value="ABC_transporter-like_CS"/>
</dbReference>
<dbReference type="InterPro" id="IPR032524">
    <property type="entry name" value="ABC_tran_C"/>
</dbReference>
<evidence type="ECO:0000256" key="4">
    <source>
        <dbReference type="SAM" id="Coils"/>
    </source>
</evidence>
<feature type="compositionally biased region" description="Low complexity" evidence="5">
    <location>
        <begin position="505"/>
        <end position="514"/>
    </location>
</feature>
<dbReference type="PROSITE" id="PS50893">
    <property type="entry name" value="ABC_TRANSPORTER_2"/>
    <property type="match status" value="2"/>
</dbReference>
<keyword evidence="4" id="KW-0175">Coiled coil</keyword>
<evidence type="ECO:0000256" key="2">
    <source>
        <dbReference type="ARBA" id="ARBA00022741"/>
    </source>
</evidence>
<dbReference type="InterPro" id="IPR001763">
    <property type="entry name" value="Rhodanese-like_dom"/>
</dbReference>
<evidence type="ECO:0000259" key="6">
    <source>
        <dbReference type="PROSITE" id="PS50206"/>
    </source>
</evidence>
<dbReference type="InterPro" id="IPR032781">
    <property type="entry name" value="ABC_tran_Xtn"/>
</dbReference>
<dbReference type="InterPro" id="IPR003439">
    <property type="entry name" value="ABC_transporter-like_ATP-bd"/>
</dbReference>
<protein>
    <submittedName>
        <fullName evidence="8">ABC-F family ATP-binding cassette domain-containing protein</fullName>
    </submittedName>
</protein>
<dbReference type="SUPFAM" id="SSF52540">
    <property type="entry name" value="P-loop containing nucleoside triphosphate hydrolases"/>
    <property type="match status" value="2"/>
</dbReference>
<dbReference type="Pfam" id="PF16326">
    <property type="entry name" value="ABC_tran_CTD"/>
    <property type="match status" value="1"/>
</dbReference>
<dbReference type="SMART" id="SM00382">
    <property type="entry name" value="AAA"/>
    <property type="match status" value="2"/>
</dbReference>
<dbReference type="InterPro" id="IPR037118">
    <property type="entry name" value="Val-tRNA_synth_C_sf"/>
</dbReference>
<dbReference type="InterPro" id="IPR003593">
    <property type="entry name" value="AAA+_ATPase"/>
</dbReference>
<feature type="domain" description="ABC transporter" evidence="7">
    <location>
        <begin position="284"/>
        <end position="510"/>
    </location>
</feature>
<dbReference type="Pfam" id="PF00005">
    <property type="entry name" value="ABC_tran"/>
    <property type="match status" value="2"/>
</dbReference>
<evidence type="ECO:0000256" key="5">
    <source>
        <dbReference type="SAM" id="MobiDB-lite"/>
    </source>
</evidence>
<dbReference type="GO" id="GO:0016887">
    <property type="term" value="F:ATP hydrolysis activity"/>
    <property type="evidence" value="ECO:0007669"/>
    <property type="project" value="InterPro"/>
</dbReference>
<dbReference type="EMBL" id="DVOO01000007">
    <property type="protein sequence ID" value="HIV24509.1"/>
    <property type="molecule type" value="Genomic_DNA"/>
</dbReference>
<dbReference type="PANTHER" id="PTHR42855">
    <property type="entry name" value="ABC TRANSPORTER ATP-BINDING SUBUNIT"/>
    <property type="match status" value="1"/>
</dbReference>
<reference evidence="8" key="1">
    <citation type="submission" date="2020-10" db="EMBL/GenBank/DDBJ databases">
        <authorList>
            <person name="Gilroy R."/>
        </authorList>
    </citation>
    <scope>NUCLEOTIDE SEQUENCE</scope>
    <source>
        <strain evidence="8">CHK188-20938</strain>
    </source>
</reference>
<keyword evidence="1" id="KW-0677">Repeat</keyword>
<dbReference type="FunFam" id="3.40.50.300:FF:000309">
    <property type="entry name" value="ABC transporter ATP-binding protein"/>
    <property type="match status" value="1"/>
</dbReference>
<dbReference type="Proteomes" id="UP000824169">
    <property type="component" value="Unassembled WGS sequence"/>
</dbReference>
<feature type="domain" description="Rhodanese" evidence="6">
    <location>
        <begin position="479"/>
        <end position="499"/>
    </location>
</feature>
<evidence type="ECO:0000259" key="7">
    <source>
        <dbReference type="PROSITE" id="PS50893"/>
    </source>
</evidence>
<evidence type="ECO:0000256" key="3">
    <source>
        <dbReference type="ARBA" id="ARBA00022840"/>
    </source>
</evidence>
<keyword evidence="2" id="KW-0547">Nucleotide-binding</keyword>
<feature type="domain" description="ABC transporter" evidence="7">
    <location>
        <begin position="4"/>
        <end position="220"/>
    </location>
</feature>
<dbReference type="PANTHER" id="PTHR42855:SF1">
    <property type="entry name" value="ABC TRANSPORTER DOMAIN-CONTAINING PROTEIN"/>
    <property type="match status" value="1"/>
</dbReference>
<proteinExistence type="predicted"/>
<dbReference type="CDD" id="cd03221">
    <property type="entry name" value="ABCF_EF-3"/>
    <property type="match status" value="2"/>
</dbReference>
<dbReference type="Pfam" id="PF12848">
    <property type="entry name" value="ABC_tran_Xtn"/>
    <property type="match status" value="1"/>
</dbReference>
<reference evidence="8" key="2">
    <citation type="journal article" date="2021" name="PeerJ">
        <title>Extensive microbial diversity within the chicken gut microbiome revealed by metagenomics and culture.</title>
        <authorList>
            <person name="Gilroy R."/>
            <person name="Ravi A."/>
            <person name="Getino M."/>
            <person name="Pursley I."/>
            <person name="Horton D.L."/>
            <person name="Alikhan N.F."/>
            <person name="Baker D."/>
            <person name="Gharbi K."/>
            <person name="Hall N."/>
            <person name="Watson M."/>
            <person name="Adriaenssens E.M."/>
            <person name="Foster-Nyarko E."/>
            <person name="Jarju S."/>
            <person name="Secka A."/>
            <person name="Antonio M."/>
            <person name="Oren A."/>
            <person name="Chaudhuri R.R."/>
            <person name="La Ragione R."/>
            <person name="Hildebrand F."/>
            <person name="Pallen M.J."/>
        </authorList>
    </citation>
    <scope>NUCLEOTIDE SEQUENCE</scope>
    <source>
        <strain evidence="8">CHK188-20938</strain>
    </source>
</reference>
<dbReference type="PROSITE" id="PS50206">
    <property type="entry name" value="RHODANESE_3"/>
    <property type="match status" value="1"/>
</dbReference>